<accession>A0A4Y8L6Q1</accession>
<dbReference type="OrthoDB" id="997347at2"/>
<evidence type="ECO:0000313" key="1">
    <source>
        <dbReference type="EMBL" id="TFD96166.1"/>
    </source>
</evidence>
<comment type="caution">
    <text evidence="1">The sequence shown here is derived from an EMBL/GenBank/DDBJ whole genome shotgun (WGS) entry which is preliminary data.</text>
</comment>
<dbReference type="Proteomes" id="UP000297861">
    <property type="component" value="Unassembled WGS sequence"/>
</dbReference>
<reference evidence="1 2" key="1">
    <citation type="submission" date="2019-03" db="EMBL/GenBank/DDBJ databases">
        <title>San Antonio Military Medical Center submission to MRSN (WRAIR), pending publication.</title>
        <authorList>
            <person name="Blyth D.M."/>
            <person name="Mccarthy S.L."/>
            <person name="Schall S.E."/>
            <person name="Stam J.A."/>
            <person name="Ong A.C."/>
            <person name="Mcgann P.T."/>
        </authorList>
    </citation>
    <scope>NUCLEOTIDE SEQUENCE [LARGE SCALE GENOMIC DNA]</scope>
    <source>
        <strain evidence="1 2">MRSN571793</strain>
    </source>
</reference>
<dbReference type="EMBL" id="SOML01000006">
    <property type="protein sequence ID" value="TFD96166.1"/>
    <property type="molecule type" value="Genomic_DNA"/>
</dbReference>
<keyword evidence="2" id="KW-1185">Reference proteome</keyword>
<evidence type="ECO:0000313" key="2">
    <source>
        <dbReference type="Proteomes" id="UP000297861"/>
    </source>
</evidence>
<dbReference type="AlphaFoldDB" id="A0A4Y8L6Q1"/>
<organism evidence="1 2">
    <name type="scientific">Dysgonomonas capnocytophagoides</name>
    <dbReference type="NCBI Taxonomy" id="45254"/>
    <lineage>
        <taxon>Bacteria</taxon>
        <taxon>Pseudomonadati</taxon>
        <taxon>Bacteroidota</taxon>
        <taxon>Bacteroidia</taxon>
        <taxon>Bacteroidales</taxon>
        <taxon>Dysgonomonadaceae</taxon>
        <taxon>Dysgonomonas</taxon>
    </lineage>
</organism>
<dbReference type="STRING" id="1121485.GCA_000426485_00597"/>
<dbReference type="RefSeq" id="WP_134436502.1">
    <property type="nucleotide sequence ID" value="NZ_SOML01000006.1"/>
</dbReference>
<protein>
    <submittedName>
        <fullName evidence="1">Uncharacterized protein</fullName>
    </submittedName>
</protein>
<gene>
    <name evidence="1" type="ORF">E2605_11275</name>
</gene>
<proteinExistence type="predicted"/>
<sequence length="144" mass="16269">MNTATCQVLECITGEILEIARSVFDENGLKNSSIREHIEVRLEKEPDVVIRLLFDSYLDFIEKGRKPGSGEVPPISVLRDWALRKGLPITNDTLHAIASVIQRDGVEARPILTVIDGRLDKAFDERWADQLFESLISELTAFFD</sequence>
<name>A0A4Y8L6Q1_9BACT</name>